<keyword evidence="3" id="KW-0675">Receptor</keyword>
<dbReference type="Proteomes" id="UP001319080">
    <property type="component" value="Unassembled WGS sequence"/>
</dbReference>
<dbReference type="EMBL" id="JAHESE010000223">
    <property type="protein sequence ID" value="MBT1712607.1"/>
    <property type="molecule type" value="Genomic_DNA"/>
</dbReference>
<accession>A0AAP2E5P2</accession>
<dbReference type="InterPro" id="IPR012910">
    <property type="entry name" value="Plug_dom"/>
</dbReference>
<sequence>LDATPLATQSTSIIKMGFDPLSMLNPASIESIEVLKDADATSIYGSRGANGVVLITTKKQKRDGVAVDISGYRGIGELGNRVK</sequence>
<keyword evidence="1" id="KW-0472">Membrane</keyword>
<gene>
    <name evidence="3" type="ORF">KK062_30515</name>
</gene>
<keyword evidence="1" id="KW-0813">Transport</keyword>
<dbReference type="Pfam" id="PF07715">
    <property type="entry name" value="Plug"/>
    <property type="match status" value="1"/>
</dbReference>
<dbReference type="PROSITE" id="PS52016">
    <property type="entry name" value="TONB_DEPENDENT_REC_3"/>
    <property type="match status" value="1"/>
</dbReference>
<evidence type="ECO:0000259" key="2">
    <source>
        <dbReference type="Pfam" id="PF07715"/>
    </source>
</evidence>
<dbReference type="GO" id="GO:0009279">
    <property type="term" value="C:cell outer membrane"/>
    <property type="evidence" value="ECO:0007669"/>
    <property type="project" value="UniProtKB-SubCell"/>
</dbReference>
<keyword evidence="1" id="KW-0812">Transmembrane</keyword>
<reference evidence="3 4" key="1">
    <citation type="submission" date="2021-05" db="EMBL/GenBank/DDBJ databases">
        <title>A Polyphasic approach of four new species of the genus Ohtaekwangia: Ohtaekwangia histidinii sp. nov., Ohtaekwangia cretensis sp. nov., Ohtaekwangia indiensis sp. nov., Ohtaekwangia reichenbachii sp. nov. from diverse environment.</title>
        <authorList>
            <person name="Octaviana S."/>
        </authorList>
    </citation>
    <scope>NUCLEOTIDE SEQUENCE [LARGE SCALE GENOMIC DNA]</scope>
    <source>
        <strain evidence="3 4">PWU5</strain>
    </source>
</reference>
<feature type="non-terminal residue" evidence="3">
    <location>
        <position position="83"/>
    </location>
</feature>
<dbReference type="NCBIfam" id="TIGR04057">
    <property type="entry name" value="SusC_RagA_signa"/>
    <property type="match status" value="1"/>
</dbReference>
<comment type="subcellular location">
    <subcellularLocation>
        <location evidence="1">Cell outer membrane</location>
        <topology evidence="1">Multi-pass membrane protein</topology>
    </subcellularLocation>
</comment>
<feature type="non-terminal residue" evidence="3">
    <location>
        <position position="1"/>
    </location>
</feature>
<keyword evidence="4" id="KW-1185">Reference proteome</keyword>
<dbReference type="AlphaFoldDB" id="A0AAP2E5P2"/>
<dbReference type="InterPro" id="IPR023997">
    <property type="entry name" value="TonB-dep_OMP_SusC/RagA_CS"/>
</dbReference>
<proteinExistence type="inferred from homology"/>
<evidence type="ECO:0000313" key="3">
    <source>
        <dbReference type="EMBL" id="MBT1712607.1"/>
    </source>
</evidence>
<dbReference type="Gene3D" id="2.170.130.10">
    <property type="entry name" value="TonB-dependent receptor, plug domain"/>
    <property type="match status" value="1"/>
</dbReference>
<name>A0AAP2E5P2_9BACT</name>
<protein>
    <submittedName>
        <fullName evidence="3">TonB-dependent receptor plug domain-containing protein</fullName>
    </submittedName>
</protein>
<dbReference type="InterPro" id="IPR037066">
    <property type="entry name" value="Plug_dom_sf"/>
</dbReference>
<comment type="caution">
    <text evidence="3">The sequence shown here is derived from an EMBL/GenBank/DDBJ whole genome shotgun (WGS) entry which is preliminary data.</text>
</comment>
<evidence type="ECO:0000256" key="1">
    <source>
        <dbReference type="PROSITE-ProRule" id="PRU01360"/>
    </source>
</evidence>
<organism evidence="3 4">
    <name type="scientific">Dawidia cretensis</name>
    <dbReference type="NCBI Taxonomy" id="2782350"/>
    <lineage>
        <taxon>Bacteria</taxon>
        <taxon>Pseudomonadati</taxon>
        <taxon>Bacteroidota</taxon>
        <taxon>Cytophagia</taxon>
        <taxon>Cytophagales</taxon>
        <taxon>Chryseotaleaceae</taxon>
        <taxon>Dawidia</taxon>
    </lineage>
</organism>
<comment type="similarity">
    <text evidence="1">Belongs to the TonB-dependent receptor family.</text>
</comment>
<keyword evidence="1" id="KW-0998">Cell outer membrane</keyword>
<evidence type="ECO:0000313" key="4">
    <source>
        <dbReference type="Proteomes" id="UP001319080"/>
    </source>
</evidence>
<dbReference type="SUPFAM" id="SSF56935">
    <property type="entry name" value="Porins"/>
    <property type="match status" value="1"/>
</dbReference>
<keyword evidence="1" id="KW-1134">Transmembrane beta strand</keyword>
<feature type="domain" description="TonB-dependent receptor plug" evidence="2">
    <location>
        <begin position="16"/>
        <end position="52"/>
    </location>
</feature>
<dbReference type="InterPro" id="IPR039426">
    <property type="entry name" value="TonB-dep_rcpt-like"/>
</dbReference>
<dbReference type="RefSeq" id="WP_254088139.1">
    <property type="nucleotide sequence ID" value="NZ_JAHESE010000223.1"/>
</dbReference>